<reference evidence="2" key="1">
    <citation type="submission" date="2016-11" db="EMBL/GenBank/DDBJ databases">
        <authorList>
            <person name="Varghese N."/>
            <person name="Submissions S."/>
        </authorList>
    </citation>
    <scope>NUCLEOTIDE SEQUENCE [LARGE SCALE GENOMIC DNA]</scope>
    <source>
        <strain evidence="2">DSM 1811</strain>
    </source>
</reference>
<evidence type="ECO:0000313" key="2">
    <source>
        <dbReference type="Proteomes" id="UP000184121"/>
    </source>
</evidence>
<dbReference type="STRING" id="29534.SAMN05444366_3414"/>
<gene>
    <name evidence="1" type="ORF">SAMN05444366_3414</name>
</gene>
<keyword evidence="2" id="KW-1185">Reference proteome</keyword>
<dbReference type="AlphaFoldDB" id="A0A1M7JM43"/>
<dbReference type="Proteomes" id="UP000184121">
    <property type="component" value="Unassembled WGS sequence"/>
</dbReference>
<accession>A0A1M7JM43</accession>
<dbReference type="EMBL" id="FRBY01000005">
    <property type="protein sequence ID" value="SHM53823.1"/>
    <property type="molecule type" value="Genomic_DNA"/>
</dbReference>
<protein>
    <recommendedName>
        <fullName evidence="3">DUF5007 domain-containing protein</fullName>
    </recommendedName>
</protein>
<dbReference type="OrthoDB" id="1315627at2"/>
<name>A0A1M7JM43_9FLAO</name>
<evidence type="ECO:0000313" key="1">
    <source>
        <dbReference type="EMBL" id="SHM53823.1"/>
    </source>
</evidence>
<proteinExistence type="predicted"/>
<dbReference type="RefSeq" id="WP_072974337.1">
    <property type="nucleotide sequence ID" value="NZ_FRBY01000005.1"/>
</dbReference>
<evidence type="ECO:0008006" key="3">
    <source>
        <dbReference type="Google" id="ProtNLM"/>
    </source>
</evidence>
<dbReference type="PROSITE" id="PS51257">
    <property type="entry name" value="PROKAR_LIPOPROTEIN"/>
    <property type="match status" value="1"/>
</dbReference>
<organism evidence="1 2">
    <name type="scientific">Flavobacterium saccharophilum</name>
    <dbReference type="NCBI Taxonomy" id="29534"/>
    <lineage>
        <taxon>Bacteria</taxon>
        <taxon>Pseudomonadati</taxon>
        <taxon>Bacteroidota</taxon>
        <taxon>Flavobacteriia</taxon>
        <taxon>Flavobacteriales</taxon>
        <taxon>Flavobacteriaceae</taxon>
        <taxon>Flavobacterium</taxon>
    </lineage>
</organism>
<sequence length="359" mass="40077">MKKIIYLFGSTLLVLSCEQPEVGYISDNIHSLQDTITVPRGVFYSSTPPAVEGSTYPMEWSITGVTDKDGKPTTELQDLHEILTWTAPFDPKTDTTLELAMKKLKLSPQPSIIMNPVSGEFVFTQASKNVVNDDFIINVNAKNVRGERQLDKFTWVKMTPFVPIEFKTEMRSRLQLGKGGGVWDTGYTYSVMNESDPKVAGVLDGTDPYITIVKISDEPKLAVKVKMIIADSHGTALDPNKVVFNYSGSEPLQNYHDNTIGTVLDAESTTFGLPAPPFPQYARNYQGNDAYLMYYLTTADAFTVDKAAFEAANGVKDWTNYIDPATGQIRNRAYIRWGVKINDSGTWEIKMKIPYTTKK</sequence>